<accession>A0A4Y2SF27</accession>
<reference evidence="2 3" key="1">
    <citation type="journal article" date="2019" name="Sci. Rep.">
        <title>Orb-weaving spider Araneus ventricosus genome elucidates the spidroin gene catalogue.</title>
        <authorList>
            <person name="Kono N."/>
            <person name="Nakamura H."/>
            <person name="Ohtoshi R."/>
            <person name="Moran D.A.P."/>
            <person name="Shinohara A."/>
            <person name="Yoshida Y."/>
            <person name="Fujiwara M."/>
            <person name="Mori M."/>
            <person name="Tomita M."/>
            <person name="Arakawa K."/>
        </authorList>
    </citation>
    <scope>NUCLEOTIDE SEQUENCE [LARGE SCALE GENOMIC DNA]</scope>
</reference>
<evidence type="ECO:0000313" key="2">
    <source>
        <dbReference type="EMBL" id="GBN86844.1"/>
    </source>
</evidence>
<dbReference type="EMBL" id="BGPR01021490">
    <property type="protein sequence ID" value="GBN86844.1"/>
    <property type="molecule type" value="Genomic_DNA"/>
</dbReference>
<gene>
    <name evidence="1" type="ORF">AVEN_13019_1</name>
    <name evidence="2" type="ORF">AVEN_83304_1</name>
</gene>
<dbReference type="Proteomes" id="UP000499080">
    <property type="component" value="Unassembled WGS sequence"/>
</dbReference>
<keyword evidence="3" id="KW-1185">Reference proteome</keyword>
<name>A0A4Y2SF27_ARAVE</name>
<proteinExistence type="predicted"/>
<organism evidence="2 3">
    <name type="scientific">Araneus ventricosus</name>
    <name type="common">Orbweaver spider</name>
    <name type="synonym">Epeira ventricosa</name>
    <dbReference type="NCBI Taxonomy" id="182803"/>
    <lineage>
        <taxon>Eukaryota</taxon>
        <taxon>Metazoa</taxon>
        <taxon>Ecdysozoa</taxon>
        <taxon>Arthropoda</taxon>
        <taxon>Chelicerata</taxon>
        <taxon>Arachnida</taxon>
        <taxon>Araneae</taxon>
        <taxon>Araneomorphae</taxon>
        <taxon>Entelegynae</taxon>
        <taxon>Araneoidea</taxon>
        <taxon>Araneidae</taxon>
        <taxon>Araneus</taxon>
    </lineage>
</organism>
<comment type="caution">
    <text evidence="2">The sequence shown here is derived from an EMBL/GenBank/DDBJ whole genome shotgun (WGS) entry which is preliminary data.</text>
</comment>
<protein>
    <submittedName>
        <fullName evidence="2">Uncharacterized protein</fullName>
    </submittedName>
</protein>
<evidence type="ECO:0000313" key="1">
    <source>
        <dbReference type="EMBL" id="GBN86838.1"/>
    </source>
</evidence>
<dbReference type="EMBL" id="BGPR01021486">
    <property type="protein sequence ID" value="GBN86838.1"/>
    <property type="molecule type" value="Genomic_DNA"/>
</dbReference>
<evidence type="ECO:0000313" key="3">
    <source>
        <dbReference type="Proteomes" id="UP000499080"/>
    </source>
</evidence>
<dbReference type="AlphaFoldDB" id="A0A4Y2SF27"/>
<sequence>MMRTTSPVGPPSPNFFITPAGGRLMHDVRVSVHRAHKHVGFSVESGLEPGTLRCRIRNLSTRPLYFLHNTTTKALYCLSALLDQWRPWATGQLAQWVKLPCSPEYVNLSLERCCTAFFFLITGHLAPGHGDESIVRIAVQAVVVFETLLVFLNERAAILKRSIHATNLILSKVSVA</sequence>